<sequence precursor="true">MKNISTIIVATIIFSYSVSLIFENSTLFVSVSLISFPIFLLINFVMEKTNVKQLTKVCLINIIAIGSTIISFIFLENIYISIGILIGTISVVIISIYSIINKAGYN</sequence>
<feature type="transmembrane region" description="Helical" evidence="1">
    <location>
        <begin position="57"/>
        <end position="74"/>
    </location>
</feature>
<evidence type="ECO:0000256" key="1">
    <source>
        <dbReference type="SAM" id="Phobius"/>
    </source>
</evidence>
<keyword evidence="1" id="KW-0812">Transmembrane</keyword>
<accession>Q45502</accession>
<evidence type="ECO:0000313" key="2">
    <source>
        <dbReference type="EMBL" id="AAA99149.1"/>
    </source>
</evidence>
<keyword evidence="2" id="KW-0614">Plasmid</keyword>
<reference evidence="2" key="1">
    <citation type="submission" date="1996-04" db="EMBL/GenBank/DDBJ databases">
        <title>A putative serine protease helps to ensure stable inheritance of cryptic plasmid pPOD2000 from Bacillus subtilis.</title>
        <authorList>
            <person name="Thorsted P.B."/>
            <person name="Rowlinson C."/>
            <person name="Gleave A.P."/>
            <person name="Thomas C.M."/>
        </authorList>
    </citation>
    <scope>NUCLEOTIDE SEQUENCE</scope>
    <source>
        <plasmid evidence="2">pPOD2000</plasmid>
    </source>
</reference>
<name>Q45502_BACIU</name>
<feature type="transmembrane region" description="Helical" evidence="1">
    <location>
        <begin position="80"/>
        <end position="100"/>
    </location>
</feature>
<dbReference type="EMBL" id="U55043">
    <property type="protein sequence ID" value="AAA99149.1"/>
    <property type="molecule type" value="Genomic_DNA"/>
</dbReference>
<geneLocation type="plasmid" evidence="2">
    <name>pPOD2000</name>
</geneLocation>
<proteinExistence type="predicted"/>
<keyword evidence="1" id="KW-0472">Membrane</keyword>
<keyword evidence="1" id="KW-1133">Transmembrane helix</keyword>
<organism evidence="2">
    <name type="scientific">Bacillus subtilis</name>
    <dbReference type="NCBI Taxonomy" id="1423"/>
    <lineage>
        <taxon>Bacteria</taxon>
        <taxon>Bacillati</taxon>
        <taxon>Bacillota</taxon>
        <taxon>Bacilli</taxon>
        <taxon>Bacillales</taxon>
        <taxon>Bacillaceae</taxon>
        <taxon>Bacillus</taxon>
    </lineage>
</organism>
<protein>
    <submittedName>
        <fullName evidence="2">Uncharacterized protein</fullName>
    </submittedName>
</protein>
<dbReference type="AlphaFoldDB" id="Q45502"/>
<feature type="transmembrane region" description="Helical" evidence="1">
    <location>
        <begin position="27"/>
        <end position="45"/>
    </location>
</feature>